<evidence type="ECO:0000313" key="1">
    <source>
        <dbReference type="EMBL" id="CZR66957.1"/>
    </source>
</evidence>
<name>A0A1L7XPU0_9HELO</name>
<sequence>VLPASFLPCAQDTTTHSSIADTPYYACYKWAITDNSCIAPIVGCPNDNVCSECGIYGDALSGFGCSPAPNVHVNNIQVHGLWNYCRWDINHGACNSIFYTPTNENRKYNYGDGPAQVESCQTLSNKFQCRNDGKRNLDLGLINKREYEIIEATNAMLDIHKREYADALTWMSSSNITALRDTQIRELKHAEEHRLRARSA</sequence>
<dbReference type="EMBL" id="FJOG01000041">
    <property type="protein sequence ID" value="CZR66957.1"/>
    <property type="molecule type" value="Genomic_DNA"/>
</dbReference>
<feature type="non-terminal residue" evidence="1">
    <location>
        <position position="1"/>
    </location>
</feature>
<gene>
    <name evidence="1" type="ORF">PAC_16856</name>
</gene>
<proteinExistence type="predicted"/>
<accession>A0A1L7XPU0</accession>
<reference evidence="1 2" key="1">
    <citation type="submission" date="2016-03" db="EMBL/GenBank/DDBJ databases">
        <authorList>
            <person name="Ploux O."/>
        </authorList>
    </citation>
    <scope>NUCLEOTIDE SEQUENCE [LARGE SCALE GENOMIC DNA]</scope>
    <source>
        <strain evidence="1 2">UAMH 11012</strain>
    </source>
</reference>
<dbReference type="Proteomes" id="UP000184330">
    <property type="component" value="Unassembled WGS sequence"/>
</dbReference>
<dbReference type="AlphaFoldDB" id="A0A1L7XPU0"/>
<evidence type="ECO:0000313" key="2">
    <source>
        <dbReference type="Proteomes" id="UP000184330"/>
    </source>
</evidence>
<organism evidence="1 2">
    <name type="scientific">Phialocephala subalpina</name>
    <dbReference type="NCBI Taxonomy" id="576137"/>
    <lineage>
        <taxon>Eukaryota</taxon>
        <taxon>Fungi</taxon>
        <taxon>Dikarya</taxon>
        <taxon>Ascomycota</taxon>
        <taxon>Pezizomycotina</taxon>
        <taxon>Leotiomycetes</taxon>
        <taxon>Helotiales</taxon>
        <taxon>Mollisiaceae</taxon>
        <taxon>Phialocephala</taxon>
        <taxon>Phialocephala fortinii species complex</taxon>
    </lineage>
</organism>
<dbReference type="OrthoDB" id="5348716at2759"/>
<protein>
    <submittedName>
        <fullName evidence="1">Uncharacterized protein</fullName>
    </submittedName>
</protein>
<keyword evidence="2" id="KW-1185">Reference proteome</keyword>